<feature type="non-terminal residue" evidence="1">
    <location>
        <position position="1"/>
    </location>
</feature>
<feature type="non-terminal residue" evidence="1">
    <location>
        <position position="100"/>
    </location>
</feature>
<evidence type="ECO:0000313" key="2">
    <source>
        <dbReference type="Proteomes" id="UP000827976"/>
    </source>
</evidence>
<evidence type="ECO:0000313" key="1">
    <source>
        <dbReference type="EMBL" id="KAH7663599.1"/>
    </source>
</evidence>
<accession>A0ACB7USE7</accession>
<name>A0ACB7USE7_DIOAL</name>
<dbReference type="Proteomes" id="UP000827976">
    <property type="component" value="Chromosome 14"/>
</dbReference>
<proteinExistence type="predicted"/>
<gene>
    <name evidence="1" type="ORF">IHE45_14G066700</name>
</gene>
<protein>
    <submittedName>
        <fullName evidence="1">Uncharacterized protein</fullName>
    </submittedName>
</protein>
<sequence>IPNTYEPTKPLVMVAIHNSIKLTSTNYLSWKTHNPTYQTSLRQDKLLFGALVGTLTPTLIPLITRSKNSLEAWTILSNTYSRPSRGHIKQLKDYLKQITK</sequence>
<reference evidence="2" key="1">
    <citation type="journal article" date="2022" name="Nat. Commun.">
        <title>Chromosome evolution and the genetic basis of agronomically important traits in greater yam.</title>
        <authorList>
            <person name="Bredeson J.V."/>
            <person name="Lyons J.B."/>
            <person name="Oniyinde I.O."/>
            <person name="Okereke N.R."/>
            <person name="Kolade O."/>
            <person name="Nnabue I."/>
            <person name="Nwadili C.O."/>
            <person name="Hribova E."/>
            <person name="Parker M."/>
            <person name="Nwogha J."/>
            <person name="Shu S."/>
            <person name="Carlson J."/>
            <person name="Kariba R."/>
            <person name="Muthemba S."/>
            <person name="Knop K."/>
            <person name="Barton G.J."/>
            <person name="Sherwood A.V."/>
            <person name="Lopez-Montes A."/>
            <person name="Asiedu R."/>
            <person name="Jamnadass R."/>
            <person name="Muchugi A."/>
            <person name="Goodstein D."/>
            <person name="Egesi C.N."/>
            <person name="Featherston J."/>
            <person name="Asfaw A."/>
            <person name="Simpson G.G."/>
            <person name="Dolezel J."/>
            <person name="Hendre P.S."/>
            <person name="Van Deynze A."/>
            <person name="Kumar P.L."/>
            <person name="Obidiegwu J.E."/>
            <person name="Bhattacharjee R."/>
            <person name="Rokhsar D.S."/>
        </authorList>
    </citation>
    <scope>NUCLEOTIDE SEQUENCE [LARGE SCALE GENOMIC DNA]</scope>
    <source>
        <strain evidence="2">cv. TDa95/00328</strain>
    </source>
</reference>
<comment type="caution">
    <text evidence="1">The sequence shown here is derived from an EMBL/GenBank/DDBJ whole genome shotgun (WGS) entry which is preliminary data.</text>
</comment>
<dbReference type="EMBL" id="CM037024">
    <property type="protein sequence ID" value="KAH7663599.1"/>
    <property type="molecule type" value="Genomic_DNA"/>
</dbReference>
<keyword evidence="2" id="KW-1185">Reference proteome</keyword>
<organism evidence="1 2">
    <name type="scientific">Dioscorea alata</name>
    <name type="common">Purple yam</name>
    <dbReference type="NCBI Taxonomy" id="55571"/>
    <lineage>
        <taxon>Eukaryota</taxon>
        <taxon>Viridiplantae</taxon>
        <taxon>Streptophyta</taxon>
        <taxon>Embryophyta</taxon>
        <taxon>Tracheophyta</taxon>
        <taxon>Spermatophyta</taxon>
        <taxon>Magnoliopsida</taxon>
        <taxon>Liliopsida</taxon>
        <taxon>Dioscoreales</taxon>
        <taxon>Dioscoreaceae</taxon>
        <taxon>Dioscorea</taxon>
    </lineage>
</organism>